<dbReference type="EMBL" id="CM037154">
    <property type="protein sequence ID" value="KAH7859365.1"/>
    <property type="molecule type" value="Genomic_DNA"/>
</dbReference>
<gene>
    <name evidence="1" type="ORF">Vadar_000106</name>
</gene>
<reference evidence="1 2" key="1">
    <citation type="journal article" date="2021" name="Hortic Res">
        <title>High-quality reference genome and annotation aids understanding of berry development for evergreen blueberry (Vaccinium darrowii).</title>
        <authorList>
            <person name="Yu J."/>
            <person name="Hulse-Kemp A.M."/>
            <person name="Babiker E."/>
            <person name="Staton M."/>
        </authorList>
    </citation>
    <scope>NUCLEOTIDE SEQUENCE [LARGE SCALE GENOMIC DNA]</scope>
    <source>
        <strain evidence="2">cv. NJ 8807/NJ 8810</strain>
        <tissue evidence="1">Young leaf</tissue>
    </source>
</reference>
<comment type="caution">
    <text evidence="1">The sequence shown here is derived from an EMBL/GenBank/DDBJ whole genome shotgun (WGS) entry which is preliminary data.</text>
</comment>
<accession>A0ACB7Z1J2</accession>
<protein>
    <submittedName>
        <fullName evidence="1">Uncharacterized protein</fullName>
    </submittedName>
</protein>
<keyword evidence="2" id="KW-1185">Reference proteome</keyword>
<dbReference type="Proteomes" id="UP000828048">
    <property type="component" value="Chromosome 4"/>
</dbReference>
<sequence length="188" mass="21401">MQSTTTAHHRHYSHRHRHDHGIFNDPNPNHSPNSDRPKPNPKLLSLLLKSIIMLLITSLFFIFLSIATLIVIHFFLAGGHAFRRRRRSTTASTSYTTADVERFLPMVQYDGVVDGKEDCAVCLELFKEGEWCRALPACGHVFHASCVDRWLIRRENCPLCRARVRLDLGPSGLAMGDDDCKFFWAVGI</sequence>
<name>A0ACB7Z1J2_9ERIC</name>
<proteinExistence type="predicted"/>
<evidence type="ECO:0000313" key="1">
    <source>
        <dbReference type="EMBL" id="KAH7859365.1"/>
    </source>
</evidence>
<organism evidence="1 2">
    <name type="scientific">Vaccinium darrowii</name>
    <dbReference type="NCBI Taxonomy" id="229202"/>
    <lineage>
        <taxon>Eukaryota</taxon>
        <taxon>Viridiplantae</taxon>
        <taxon>Streptophyta</taxon>
        <taxon>Embryophyta</taxon>
        <taxon>Tracheophyta</taxon>
        <taxon>Spermatophyta</taxon>
        <taxon>Magnoliopsida</taxon>
        <taxon>eudicotyledons</taxon>
        <taxon>Gunneridae</taxon>
        <taxon>Pentapetalae</taxon>
        <taxon>asterids</taxon>
        <taxon>Ericales</taxon>
        <taxon>Ericaceae</taxon>
        <taxon>Vaccinioideae</taxon>
        <taxon>Vaccinieae</taxon>
        <taxon>Vaccinium</taxon>
    </lineage>
</organism>
<evidence type="ECO:0000313" key="2">
    <source>
        <dbReference type="Proteomes" id="UP000828048"/>
    </source>
</evidence>